<dbReference type="CDD" id="cd12325">
    <property type="entry name" value="RRM1_hnRNPA_hnRNPD_like"/>
    <property type="match status" value="1"/>
</dbReference>
<dbReference type="InterPro" id="IPR000504">
    <property type="entry name" value="RRM_dom"/>
</dbReference>
<dbReference type="PROSITE" id="PS50102">
    <property type="entry name" value="RRM"/>
    <property type="match status" value="2"/>
</dbReference>
<keyword evidence="1" id="KW-0694">RNA-binding</keyword>
<evidence type="ECO:0000259" key="3">
    <source>
        <dbReference type="PROSITE" id="PS50102"/>
    </source>
</evidence>
<dbReference type="SUPFAM" id="SSF54928">
    <property type="entry name" value="RNA-binding domain, RBD"/>
    <property type="match status" value="2"/>
</dbReference>
<sequence>MIIPKEKNKKKKFRTPVTVRTLTDSTVAWRPDDAAVASIFGGVASLFCSPVCCCCCCCCSSTIPQEREREMDSDEGKLFIGGISWETTEEKLKDHFGDYGEVLDAIIMRDKATGRPRGFGFVVFADPSLLDRVLQDKHSIDGRTVEAKRALSREEQQTSARPGNPGVGRSVGTAAGANIRTKKIFVGGLPPTLTEDGFREYFESYGPVTDAVVMYDQNTHRPRGFGFISFDSEDTVDKVLQKSFHDLDGKLVEVKRALPKDANPNTGSGRSMGSGPYQPYGGSSGNTSSYDGRPDANRYAQPQAAGGGYPAYSSSGYGTPGYGYGAANNGVGYAGYGVGGYANATVGYSGPAGAYPNPNVPAAGYVGGNPGAQRNLWSNQAPTGYGSAGYGGGTTYGPASSWNASASSVGSGAAPTGQGGTPGYVSQGYGYGTYGGSEGPYGNQGGYGPSGGRPVSNPSGNSGEQGVGSAYMAGGYGDPNAGAGYSNSWRSDPSPYGVTQANGPPGGPVSYGGGYGGSQGRQAQQQ</sequence>
<dbReference type="AlphaFoldDB" id="A0A9E7FTD5"/>
<dbReference type="PANTHER" id="PTHR48035">
    <property type="entry name" value="HETEROGENEOUS NUCLEAR RIBONUCLEOPROTEIN 1"/>
    <property type="match status" value="1"/>
</dbReference>
<dbReference type="Proteomes" id="UP001055439">
    <property type="component" value="Chromosome 5"/>
</dbReference>
<feature type="region of interest" description="Disordered" evidence="2">
    <location>
        <begin position="258"/>
        <end position="305"/>
    </location>
</feature>
<feature type="region of interest" description="Disordered" evidence="2">
    <location>
        <begin position="441"/>
        <end position="526"/>
    </location>
</feature>
<proteinExistence type="predicted"/>
<feature type="compositionally biased region" description="Low complexity" evidence="2">
    <location>
        <begin position="271"/>
        <end position="281"/>
    </location>
</feature>
<keyword evidence="5" id="KW-1185">Reference proteome</keyword>
<dbReference type="FunFam" id="3.30.70.330:FF:000051">
    <property type="entry name" value="Heterogeneous nuclear ribonucleoprotein 1"/>
    <property type="match status" value="1"/>
</dbReference>
<dbReference type="PANTHER" id="PTHR48035:SF2">
    <property type="entry name" value="RNA-BINDING REGION RNP-1 DOMAIN-CONTAINING PROTEIN"/>
    <property type="match status" value="1"/>
</dbReference>
<evidence type="ECO:0000256" key="2">
    <source>
        <dbReference type="SAM" id="MobiDB-lite"/>
    </source>
</evidence>
<name>A0A9E7FTD5_9LILI</name>
<feature type="compositionally biased region" description="Polar residues" evidence="2">
    <location>
        <begin position="485"/>
        <end position="502"/>
    </location>
</feature>
<evidence type="ECO:0000313" key="5">
    <source>
        <dbReference type="Proteomes" id="UP001055439"/>
    </source>
</evidence>
<feature type="domain" description="RRM" evidence="3">
    <location>
        <begin position="182"/>
        <end position="259"/>
    </location>
</feature>
<dbReference type="FunFam" id="3.30.70.330:FF:000478">
    <property type="entry name" value="heterogeneous nuclear ribonucleoprotein 1"/>
    <property type="match status" value="1"/>
</dbReference>
<feature type="domain" description="RRM" evidence="3">
    <location>
        <begin position="76"/>
        <end position="152"/>
    </location>
</feature>
<feature type="compositionally biased region" description="Gly residues" evidence="2">
    <location>
        <begin position="509"/>
        <end position="519"/>
    </location>
</feature>
<feature type="compositionally biased region" description="Basic and acidic residues" evidence="2">
    <location>
        <begin position="145"/>
        <end position="156"/>
    </location>
</feature>
<dbReference type="InterPro" id="IPR012677">
    <property type="entry name" value="Nucleotide-bd_a/b_plait_sf"/>
</dbReference>
<dbReference type="InterPro" id="IPR035979">
    <property type="entry name" value="RBD_domain_sf"/>
</dbReference>
<organism evidence="4 5">
    <name type="scientific">Musa troglodytarum</name>
    <name type="common">fe'i banana</name>
    <dbReference type="NCBI Taxonomy" id="320322"/>
    <lineage>
        <taxon>Eukaryota</taxon>
        <taxon>Viridiplantae</taxon>
        <taxon>Streptophyta</taxon>
        <taxon>Embryophyta</taxon>
        <taxon>Tracheophyta</taxon>
        <taxon>Spermatophyta</taxon>
        <taxon>Magnoliopsida</taxon>
        <taxon>Liliopsida</taxon>
        <taxon>Zingiberales</taxon>
        <taxon>Musaceae</taxon>
        <taxon>Musa</taxon>
    </lineage>
</organism>
<dbReference type="Gene3D" id="3.30.70.330">
    <property type="match status" value="2"/>
</dbReference>
<reference evidence="4" key="1">
    <citation type="submission" date="2022-05" db="EMBL/GenBank/DDBJ databases">
        <title>The Musa troglodytarum L. genome provides insights into the mechanism of non-climacteric behaviour and enrichment of carotenoids.</title>
        <authorList>
            <person name="Wang J."/>
        </authorList>
    </citation>
    <scope>NUCLEOTIDE SEQUENCE</scope>
    <source>
        <tissue evidence="4">Leaf</tissue>
    </source>
</reference>
<evidence type="ECO:0000313" key="4">
    <source>
        <dbReference type="EMBL" id="URE02035.1"/>
    </source>
</evidence>
<feature type="compositionally biased region" description="Gly residues" evidence="2">
    <location>
        <begin position="441"/>
        <end position="451"/>
    </location>
</feature>
<dbReference type="Pfam" id="PF00076">
    <property type="entry name" value="RRM_1"/>
    <property type="match status" value="2"/>
</dbReference>
<dbReference type="CDD" id="cd12330">
    <property type="entry name" value="RRM2_Hrp1p"/>
    <property type="match status" value="1"/>
</dbReference>
<protein>
    <submittedName>
        <fullName evidence="4">RNA recognition motif containing protein</fullName>
    </submittedName>
</protein>
<dbReference type="OrthoDB" id="1875751at2759"/>
<dbReference type="EMBL" id="CP097507">
    <property type="protein sequence ID" value="URE02035.1"/>
    <property type="molecule type" value="Genomic_DNA"/>
</dbReference>
<evidence type="ECO:0000256" key="1">
    <source>
        <dbReference type="PROSITE-ProRule" id="PRU00176"/>
    </source>
</evidence>
<dbReference type="GO" id="GO:0003723">
    <property type="term" value="F:RNA binding"/>
    <property type="evidence" value="ECO:0007669"/>
    <property type="project" value="UniProtKB-UniRule"/>
</dbReference>
<accession>A0A9E7FTD5</accession>
<dbReference type="SMART" id="SM00360">
    <property type="entry name" value="RRM"/>
    <property type="match status" value="2"/>
</dbReference>
<gene>
    <name evidence="4" type="ORF">MUK42_20366</name>
</gene>
<dbReference type="InterPro" id="IPR053260">
    <property type="entry name" value="hnRNP"/>
</dbReference>
<feature type="region of interest" description="Disordered" evidence="2">
    <location>
        <begin position="145"/>
        <end position="171"/>
    </location>
</feature>